<dbReference type="AlphaFoldDB" id="A0A8B8KHQ9"/>
<gene>
    <name evidence="3" type="primary">LOC113855913</name>
</gene>
<reference evidence="3" key="2">
    <citation type="submission" date="2025-08" db="UniProtKB">
        <authorList>
            <consortium name="RefSeq"/>
        </authorList>
    </citation>
    <scope>IDENTIFICATION</scope>
    <source>
        <tissue evidence="3">Young leaves</tissue>
    </source>
</reference>
<dbReference type="RefSeq" id="XP_027343345.1">
    <property type="nucleotide sequence ID" value="XM_027487544.1"/>
</dbReference>
<evidence type="ECO:0000256" key="1">
    <source>
        <dbReference type="SAM" id="Phobius"/>
    </source>
</evidence>
<keyword evidence="1" id="KW-0812">Transmembrane</keyword>
<accession>A0A8B8KHQ9</accession>
<reference evidence="2" key="1">
    <citation type="journal article" date="2019" name="Toxins">
        <title>Detection of Abrin-Like and Prepropulchellin-Like Toxin Genes and Transcripts Using Whole Genome Sequencing and Full-Length Transcript Sequencing of Abrus precatorius.</title>
        <authorList>
            <person name="Hovde B.T."/>
            <person name="Daligault H.E."/>
            <person name="Hanschen E.R."/>
            <person name="Kunde Y.A."/>
            <person name="Johnson M.B."/>
            <person name="Starkenburg S.R."/>
            <person name="Johnson S.L."/>
        </authorList>
    </citation>
    <scope>NUCLEOTIDE SEQUENCE [LARGE SCALE GENOMIC DNA]</scope>
</reference>
<keyword evidence="1" id="KW-1133">Transmembrane helix</keyword>
<dbReference type="GeneID" id="113855913"/>
<evidence type="ECO:0000313" key="3">
    <source>
        <dbReference type="RefSeq" id="XP_027343345.1"/>
    </source>
</evidence>
<keyword evidence="2" id="KW-1185">Reference proteome</keyword>
<name>A0A8B8KHQ9_ABRPR</name>
<proteinExistence type="predicted"/>
<dbReference type="Proteomes" id="UP000694853">
    <property type="component" value="Unplaced"/>
</dbReference>
<dbReference type="KEGG" id="aprc:113855913"/>
<sequence length="186" mass="20169">MATRGLKMCLGGSVLFLIIVAIAIVTLFFTIFKPKDPDISVNPVGLQHFPFALSPNLTMNLSLATVITIGNPNYGSFEFTNSTGYVNFHDNVVADVPIGANLVPARSKINLNTCTELMVGKLALDPHFWSDVLVGTLNLTSTATLPGEARFLKIIRLKATSSTSCNISFNFHTKDVDSKCISKVKF</sequence>
<organism evidence="2 3">
    <name type="scientific">Abrus precatorius</name>
    <name type="common">Indian licorice</name>
    <name type="synonym">Glycine abrus</name>
    <dbReference type="NCBI Taxonomy" id="3816"/>
    <lineage>
        <taxon>Eukaryota</taxon>
        <taxon>Viridiplantae</taxon>
        <taxon>Streptophyta</taxon>
        <taxon>Embryophyta</taxon>
        <taxon>Tracheophyta</taxon>
        <taxon>Spermatophyta</taxon>
        <taxon>Magnoliopsida</taxon>
        <taxon>eudicotyledons</taxon>
        <taxon>Gunneridae</taxon>
        <taxon>Pentapetalae</taxon>
        <taxon>rosids</taxon>
        <taxon>fabids</taxon>
        <taxon>Fabales</taxon>
        <taxon>Fabaceae</taxon>
        <taxon>Papilionoideae</taxon>
        <taxon>50 kb inversion clade</taxon>
        <taxon>NPAAA clade</taxon>
        <taxon>indigoferoid/millettioid clade</taxon>
        <taxon>Abreae</taxon>
        <taxon>Abrus</taxon>
    </lineage>
</organism>
<evidence type="ECO:0000313" key="2">
    <source>
        <dbReference type="Proteomes" id="UP000694853"/>
    </source>
</evidence>
<dbReference type="InterPro" id="IPR055301">
    <property type="entry name" value="Lea14-like_2"/>
</dbReference>
<keyword evidence="1" id="KW-0472">Membrane</keyword>
<dbReference type="PANTHER" id="PTHR31852">
    <property type="entry name" value="LATE EMBRYOGENESIS ABUNDANT (LEA) HYDROXYPROLINE-RICH GLYCOPROTEIN FAMILY"/>
    <property type="match status" value="1"/>
</dbReference>
<protein>
    <submittedName>
        <fullName evidence="3">Late embryogenesis abundant protein At1g64065-like</fullName>
    </submittedName>
</protein>
<dbReference type="OrthoDB" id="674678at2759"/>
<feature type="transmembrane region" description="Helical" evidence="1">
    <location>
        <begin position="12"/>
        <end position="32"/>
    </location>
</feature>